<evidence type="ECO:0000256" key="1">
    <source>
        <dbReference type="SAM" id="MobiDB-lite"/>
    </source>
</evidence>
<protein>
    <submittedName>
        <fullName evidence="2">Uncharacterized protein</fullName>
    </submittedName>
</protein>
<sequence>MGKSSHQAGFPAETSTPKLGTGRASVVSLLTAYYLTSPAHQGCSICLLPKGSDLTRCCGTG</sequence>
<dbReference type="EMBL" id="GBRH01255894">
    <property type="protein sequence ID" value="JAD42001.1"/>
    <property type="molecule type" value="Transcribed_RNA"/>
</dbReference>
<proteinExistence type="predicted"/>
<feature type="region of interest" description="Disordered" evidence="1">
    <location>
        <begin position="1"/>
        <end position="20"/>
    </location>
</feature>
<organism evidence="2">
    <name type="scientific">Arundo donax</name>
    <name type="common">Giant reed</name>
    <name type="synonym">Donax arundinaceus</name>
    <dbReference type="NCBI Taxonomy" id="35708"/>
    <lineage>
        <taxon>Eukaryota</taxon>
        <taxon>Viridiplantae</taxon>
        <taxon>Streptophyta</taxon>
        <taxon>Embryophyta</taxon>
        <taxon>Tracheophyta</taxon>
        <taxon>Spermatophyta</taxon>
        <taxon>Magnoliopsida</taxon>
        <taxon>Liliopsida</taxon>
        <taxon>Poales</taxon>
        <taxon>Poaceae</taxon>
        <taxon>PACMAD clade</taxon>
        <taxon>Arundinoideae</taxon>
        <taxon>Arundineae</taxon>
        <taxon>Arundo</taxon>
    </lineage>
</organism>
<feature type="compositionally biased region" description="Polar residues" evidence="1">
    <location>
        <begin position="1"/>
        <end position="18"/>
    </location>
</feature>
<dbReference type="AlphaFoldDB" id="A0A0A8ZT80"/>
<accession>A0A0A8ZT80</accession>
<evidence type="ECO:0000313" key="2">
    <source>
        <dbReference type="EMBL" id="JAD42001.1"/>
    </source>
</evidence>
<name>A0A0A8ZT80_ARUDO</name>
<reference evidence="2" key="2">
    <citation type="journal article" date="2015" name="Data Brief">
        <title>Shoot transcriptome of the giant reed, Arundo donax.</title>
        <authorList>
            <person name="Barrero R.A."/>
            <person name="Guerrero F.D."/>
            <person name="Moolhuijzen P."/>
            <person name="Goolsby J.A."/>
            <person name="Tidwell J."/>
            <person name="Bellgard S.E."/>
            <person name="Bellgard M.I."/>
        </authorList>
    </citation>
    <scope>NUCLEOTIDE SEQUENCE</scope>
    <source>
        <tissue evidence="2">Shoot tissue taken approximately 20 cm above the soil surface</tissue>
    </source>
</reference>
<reference evidence="2" key="1">
    <citation type="submission" date="2014-09" db="EMBL/GenBank/DDBJ databases">
        <authorList>
            <person name="Magalhaes I.L.F."/>
            <person name="Oliveira U."/>
            <person name="Santos F.R."/>
            <person name="Vidigal T.H.D.A."/>
            <person name="Brescovit A.D."/>
            <person name="Santos A.J."/>
        </authorList>
    </citation>
    <scope>NUCLEOTIDE SEQUENCE</scope>
    <source>
        <tissue evidence="2">Shoot tissue taken approximately 20 cm above the soil surface</tissue>
    </source>
</reference>